<dbReference type="OMA" id="AMAVKEY"/>
<feature type="transmembrane region" description="Helical" evidence="1">
    <location>
        <begin position="9"/>
        <end position="26"/>
    </location>
</feature>
<evidence type="ECO:0000313" key="3">
    <source>
        <dbReference type="WBParaSite" id="HCON_00125990-00001"/>
    </source>
</evidence>
<accession>A0A7I4YPH6</accession>
<dbReference type="PANTHER" id="PTHR31389:SF4">
    <property type="entry name" value="LD39211P"/>
    <property type="match status" value="1"/>
</dbReference>
<protein>
    <submittedName>
        <fullName evidence="3">Core-2/I-Branching enzyme</fullName>
    </submittedName>
</protein>
<keyword evidence="2" id="KW-1185">Reference proteome</keyword>
<proteinExistence type="predicted"/>
<evidence type="ECO:0000256" key="1">
    <source>
        <dbReference type="SAM" id="Phobius"/>
    </source>
</evidence>
<dbReference type="WBParaSite" id="HCON_00125990-00001">
    <property type="protein sequence ID" value="HCON_00125990-00001"/>
    <property type="gene ID" value="HCON_00125990"/>
</dbReference>
<dbReference type="PROSITE" id="PS51257">
    <property type="entry name" value="PROKAR_LIPOPROTEIN"/>
    <property type="match status" value="1"/>
</dbReference>
<dbReference type="Proteomes" id="UP000025227">
    <property type="component" value="Unplaced"/>
</dbReference>
<dbReference type="AlphaFoldDB" id="A0A7I4YPH6"/>
<evidence type="ECO:0000313" key="2">
    <source>
        <dbReference type="Proteomes" id="UP000025227"/>
    </source>
</evidence>
<name>A0A7I4YPH6_HAECO</name>
<reference evidence="3" key="1">
    <citation type="submission" date="2020-12" db="UniProtKB">
        <authorList>
            <consortium name="WormBaseParasite"/>
        </authorList>
    </citation>
    <scope>IDENTIFICATION</scope>
    <source>
        <strain evidence="3">MHco3</strain>
    </source>
</reference>
<dbReference type="InterPro" id="IPR012444">
    <property type="entry name" value="DUF1647"/>
</dbReference>
<dbReference type="PANTHER" id="PTHR31389">
    <property type="entry name" value="LD39211P"/>
    <property type="match status" value="1"/>
</dbReference>
<dbReference type="Pfam" id="PF07801">
    <property type="entry name" value="DUF1647"/>
    <property type="match status" value="1"/>
</dbReference>
<organism evidence="2 3">
    <name type="scientific">Haemonchus contortus</name>
    <name type="common">Barber pole worm</name>
    <dbReference type="NCBI Taxonomy" id="6289"/>
    <lineage>
        <taxon>Eukaryota</taxon>
        <taxon>Metazoa</taxon>
        <taxon>Ecdysozoa</taxon>
        <taxon>Nematoda</taxon>
        <taxon>Chromadorea</taxon>
        <taxon>Rhabditida</taxon>
        <taxon>Rhabditina</taxon>
        <taxon>Rhabditomorpha</taxon>
        <taxon>Strongyloidea</taxon>
        <taxon>Trichostrongylidae</taxon>
        <taxon>Haemonchus</taxon>
    </lineage>
</organism>
<sequence length="381" mass="44193">MGRAKTKRSIYFVWVIFLACLLMIYLRSFQPSTFSHHPILPDAPCRCVFNDGLYDFCYHLPLQPEVRGRPFNCIYASYLDRLDLLATDSAFDLKKDRLPDPMFVTAMSTNHFKEGLTLIANIRKLWPQKKIVVYDLGLSQESVQKLKGLCSVELRDFPFSNFPPHVRNLEEYRWKPIIIAMAVKEYGAIWWMDTSVRWLQDYRNLVYDEITCQETSPAEEFLSWLGFSQKSNVTDCEKSSYLLQRSSEHSIYSTTNPGMYDYIPMVINNQSISKSCENYDANFAFIVKTKETISILKWLVLCALEMDCMAPPGSQLNCNFNGDRYTRYANCHRYDQSAINLLLANMYGCNSKKYVSRYGLDGAKIERFALNSLTEKDFLCT</sequence>
<keyword evidence="1" id="KW-1133">Transmembrane helix</keyword>
<keyword evidence="1" id="KW-0472">Membrane</keyword>
<dbReference type="OrthoDB" id="10053392at2759"/>
<keyword evidence="1" id="KW-0812">Transmembrane</keyword>